<feature type="domain" description="FAD-binding FR-type" evidence="2">
    <location>
        <begin position="37"/>
        <end position="137"/>
    </location>
</feature>
<dbReference type="GO" id="GO:0016491">
    <property type="term" value="F:oxidoreductase activity"/>
    <property type="evidence" value="ECO:0007669"/>
    <property type="project" value="InterPro"/>
</dbReference>
<dbReference type="InterPro" id="IPR050415">
    <property type="entry name" value="MRET"/>
</dbReference>
<dbReference type="GO" id="GO:0051536">
    <property type="term" value="F:iron-sulfur cluster binding"/>
    <property type="evidence" value="ECO:0007669"/>
    <property type="project" value="InterPro"/>
</dbReference>
<dbReference type="Pfam" id="PF00175">
    <property type="entry name" value="NAD_binding_1"/>
    <property type="match status" value="1"/>
</dbReference>
<dbReference type="InterPro" id="IPR001433">
    <property type="entry name" value="OxRdtase_FAD/NAD-bd"/>
</dbReference>
<dbReference type="Proteomes" id="UP000263753">
    <property type="component" value="Chromosome"/>
</dbReference>
<protein>
    <submittedName>
        <fullName evidence="3">Ferredoxin reductase</fullName>
    </submittedName>
</protein>
<dbReference type="Gene3D" id="2.40.30.10">
    <property type="entry name" value="Translation factors"/>
    <property type="match status" value="1"/>
</dbReference>
<dbReference type="InterPro" id="IPR039261">
    <property type="entry name" value="FNR_nucleotide-bd"/>
</dbReference>
<dbReference type="InterPro" id="IPR017938">
    <property type="entry name" value="Riboflavin_synthase-like_b-brl"/>
</dbReference>
<proteinExistence type="predicted"/>
<dbReference type="SUPFAM" id="SSF63380">
    <property type="entry name" value="Riboflavin synthase domain-like"/>
    <property type="match status" value="1"/>
</dbReference>
<organism evidence="3 4">
    <name type="scientific">Acinetobacter chinensis</name>
    <dbReference type="NCBI Taxonomy" id="2004650"/>
    <lineage>
        <taxon>Bacteria</taxon>
        <taxon>Pseudomonadati</taxon>
        <taxon>Pseudomonadota</taxon>
        <taxon>Gammaproteobacteria</taxon>
        <taxon>Moraxellales</taxon>
        <taxon>Moraxellaceae</taxon>
        <taxon>Acinetobacter</taxon>
    </lineage>
</organism>
<dbReference type="Pfam" id="PF00970">
    <property type="entry name" value="FAD_binding_6"/>
    <property type="match status" value="1"/>
</dbReference>
<feature type="domain" description="2Fe-2S ferredoxin-type" evidence="1">
    <location>
        <begin position="272"/>
        <end position="354"/>
    </location>
</feature>
<dbReference type="RefSeq" id="WP_087512509.1">
    <property type="nucleotide sequence ID" value="NZ_CP032134.1"/>
</dbReference>
<dbReference type="InterPro" id="IPR036010">
    <property type="entry name" value="2Fe-2S_ferredoxin-like_sf"/>
</dbReference>
<evidence type="ECO:0000259" key="2">
    <source>
        <dbReference type="PROSITE" id="PS51384"/>
    </source>
</evidence>
<dbReference type="InterPro" id="IPR008333">
    <property type="entry name" value="Cbr1-like_FAD-bd_dom"/>
</dbReference>
<reference evidence="4" key="1">
    <citation type="submission" date="2018-09" db="EMBL/GenBank/DDBJ databases">
        <title>The complete genome of Acinetobacter sp. strain WCHAc010005.</title>
        <authorList>
            <person name="Hu Y."/>
            <person name="Long H."/>
            <person name="Feng Y."/>
            <person name="Zong Z."/>
        </authorList>
    </citation>
    <scope>NUCLEOTIDE SEQUENCE [LARGE SCALE GENOMIC DNA]</scope>
    <source>
        <strain evidence="4">WCHAc010005</strain>
    </source>
</reference>
<dbReference type="InterPro" id="IPR001041">
    <property type="entry name" value="2Fe-2S_ferredoxin-type"/>
</dbReference>
<dbReference type="PANTHER" id="PTHR47354:SF3">
    <property type="entry name" value="OXIDOREDUCTASE-RELATED"/>
    <property type="match status" value="1"/>
</dbReference>
<sequence>MQMTEKRSSLFKEFAEGVIDRHTVNFWLQKLNPVWSVHQALGKIVQIHQAAADTVSLTLQTNRHFQAGQAGQHHPVFVSIEGVRYERNYSLTQLDAHHVLLTVKKTDKGKVSHWLTEQAKTGDILEFGQPYGDMTLQQAGTDSVLLLAAGSGITPMYSLLNDLHQKKQLSQKKIKLLYWVKHYADVAFKQQFEQWAEQYSDFSCEFFYTQEGDSRINETHHAAAGDMQSGTVFACGPSGFSAEVEKLFTHAARLKTESFSLSQFDGGETGFVNVTLTRSDRTVAIPKGQSILVGLEQQNIKPAHGCRMGVCHKCVCSKVQGTTQDIANGKHHHEPGSALKICVNSAQTDLVIDL</sequence>
<name>A0A3B7LWE9_9GAMM</name>
<evidence type="ECO:0000313" key="4">
    <source>
        <dbReference type="Proteomes" id="UP000263753"/>
    </source>
</evidence>
<gene>
    <name evidence="3" type="ORF">CDG60_11635</name>
</gene>
<dbReference type="CDD" id="cd00207">
    <property type="entry name" value="fer2"/>
    <property type="match status" value="1"/>
</dbReference>
<accession>A0A3B7LWE9</accession>
<dbReference type="PANTHER" id="PTHR47354">
    <property type="entry name" value="NADH OXIDOREDUCTASE HCR"/>
    <property type="match status" value="1"/>
</dbReference>
<dbReference type="PROSITE" id="PS51384">
    <property type="entry name" value="FAD_FR"/>
    <property type="match status" value="1"/>
</dbReference>
<dbReference type="InterPro" id="IPR012675">
    <property type="entry name" value="Beta-grasp_dom_sf"/>
</dbReference>
<dbReference type="PROSITE" id="PS51085">
    <property type="entry name" value="2FE2S_FER_2"/>
    <property type="match status" value="1"/>
</dbReference>
<dbReference type="EMBL" id="CP032134">
    <property type="protein sequence ID" value="AXY57156.1"/>
    <property type="molecule type" value="Genomic_DNA"/>
</dbReference>
<evidence type="ECO:0000259" key="1">
    <source>
        <dbReference type="PROSITE" id="PS51085"/>
    </source>
</evidence>
<dbReference type="PRINTS" id="PR00410">
    <property type="entry name" value="PHEHYDRXLASE"/>
</dbReference>
<dbReference type="Gene3D" id="3.40.50.80">
    <property type="entry name" value="Nucleotide-binding domain of ferredoxin-NADP reductase (FNR) module"/>
    <property type="match status" value="1"/>
</dbReference>
<dbReference type="Gene3D" id="3.10.20.30">
    <property type="match status" value="1"/>
</dbReference>
<dbReference type="AlphaFoldDB" id="A0A3B7LWE9"/>
<dbReference type="SUPFAM" id="SSF54292">
    <property type="entry name" value="2Fe-2S ferredoxin-like"/>
    <property type="match status" value="1"/>
</dbReference>
<dbReference type="CDD" id="cd06216">
    <property type="entry name" value="FNR_iron_sulfur_binding_2"/>
    <property type="match status" value="1"/>
</dbReference>
<dbReference type="SUPFAM" id="SSF52343">
    <property type="entry name" value="Ferredoxin reductase-like, C-terminal NADP-linked domain"/>
    <property type="match status" value="1"/>
</dbReference>
<evidence type="ECO:0000313" key="3">
    <source>
        <dbReference type="EMBL" id="AXY57156.1"/>
    </source>
</evidence>
<dbReference type="InterPro" id="IPR017927">
    <property type="entry name" value="FAD-bd_FR_type"/>
</dbReference>
<dbReference type="KEGG" id="achi:CDG60_11635"/>
<dbReference type="Pfam" id="PF00111">
    <property type="entry name" value="Fer2"/>
    <property type="match status" value="1"/>
</dbReference>